<protein>
    <submittedName>
        <fullName evidence="4">Adenylate/guanylate cyclase catalytic domain protein</fullName>
    </submittedName>
</protein>
<evidence type="ECO:0000259" key="3">
    <source>
        <dbReference type="PROSITE" id="PS50887"/>
    </source>
</evidence>
<reference evidence="4" key="1">
    <citation type="submission" date="2010-08" db="EMBL/GenBank/DDBJ databases">
        <authorList>
            <person name="Muzny D."/>
            <person name="Qin X."/>
            <person name="Buhay C."/>
            <person name="Dugan-Rocha S."/>
            <person name="Ding Y."/>
            <person name="Chen G."/>
            <person name="Hawes A."/>
            <person name="Holder M."/>
            <person name="Jhangiani S."/>
            <person name="Johnson A."/>
            <person name="Khan Z."/>
            <person name="Li Z."/>
            <person name="Liu W."/>
            <person name="Liu X."/>
            <person name="Perez L."/>
            <person name="Shen H."/>
            <person name="Wang Q."/>
            <person name="Watt J."/>
            <person name="Xi L."/>
            <person name="Xin Y."/>
            <person name="Zhou J."/>
            <person name="Deng J."/>
            <person name="Jiang H."/>
            <person name="Liu Y."/>
            <person name="Qu J."/>
            <person name="Song X.-Z."/>
            <person name="Zhang L."/>
            <person name="Villasana D."/>
            <person name="Johnson A."/>
            <person name="Liu J."/>
            <person name="Liyanage D."/>
            <person name="Lorensuhewa L."/>
            <person name="Robinson T."/>
            <person name="Song A."/>
            <person name="Song B.-B."/>
            <person name="Dinh H."/>
            <person name="Thornton R."/>
            <person name="Coyle M."/>
            <person name="Francisco L."/>
            <person name="Jackson L."/>
            <person name="Javaid M."/>
            <person name="Korchina V."/>
            <person name="Kovar C."/>
            <person name="Mata R."/>
            <person name="Mathew T."/>
            <person name="Ngo R."/>
            <person name="Nguyen L."/>
            <person name="Nguyen N."/>
            <person name="Okwuonu G."/>
            <person name="Ongeri F."/>
            <person name="Pham C."/>
            <person name="Simmons D."/>
            <person name="Wilczek-Boney K."/>
            <person name="Hale W."/>
            <person name="Jakkamsetti A."/>
            <person name="Pham P."/>
            <person name="Ruth R."/>
            <person name="San Lucas F."/>
            <person name="Warren J."/>
            <person name="Zhang J."/>
            <person name="Zhao Z."/>
            <person name="Zhou C."/>
            <person name="Zhu D."/>
            <person name="Lee S."/>
            <person name="Bess C."/>
            <person name="Blankenburg K."/>
            <person name="Forbes L."/>
            <person name="Fu Q."/>
            <person name="Gubbala S."/>
            <person name="Hirani K."/>
            <person name="Jayaseelan J.C."/>
            <person name="Lara F."/>
            <person name="Munidasa M."/>
            <person name="Palculict T."/>
            <person name="Patil S."/>
            <person name="Pu L.-L."/>
            <person name="Saada N."/>
            <person name="Tang L."/>
            <person name="Weissenberger G."/>
            <person name="Zhu Y."/>
            <person name="Hemphill L."/>
            <person name="Shang Y."/>
            <person name="Youmans B."/>
            <person name="Ayvaz T."/>
            <person name="Ross M."/>
            <person name="Santibanez J."/>
            <person name="Aqrawi P."/>
            <person name="Gross S."/>
            <person name="Joshi V."/>
            <person name="Fowler G."/>
            <person name="Nazareth L."/>
            <person name="Reid J."/>
            <person name="Worley K."/>
            <person name="Petrosino J."/>
            <person name="Highlander S."/>
            <person name="Gibbs R."/>
        </authorList>
    </citation>
    <scope>NUCLEOTIDE SEQUENCE [LARGE SCALE GENOMIC DNA]</scope>
    <source>
        <strain evidence="4">DSM 15272</strain>
    </source>
</reference>
<dbReference type="Proteomes" id="UP000003111">
    <property type="component" value="Unassembled WGS sequence"/>
</dbReference>
<keyword evidence="5" id="KW-1185">Reference proteome</keyword>
<dbReference type="PANTHER" id="PTHR43081:SF1">
    <property type="entry name" value="ADENYLATE CYCLASE, TERMINAL-DIFFERENTIATION SPECIFIC"/>
    <property type="match status" value="1"/>
</dbReference>
<dbReference type="OrthoDB" id="9801841at2"/>
<dbReference type="Gene3D" id="3.30.70.1230">
    <property type="entry name" value="Nucleotide cyclase"/>
    <property type="match status" value="1"/>
</dbReference>
<dbReference type="eggNOG" id="COG2114">
    <property type="taxonomic scope" value="Bacteria"/>
</dbReference>
<dbReference type="GO" id="GO:0009190">
    <property type="term" value="P:cyclic nucleotide biosynthetic process"/>
    <property type="evidence" value="ECO:0007669"/>
    <property type="project" value="InterPro"/>
</dbReference>
<dbReference type="CDD" id="cd07302">
    <property type="entry name" value="CHD"/>
    <property type="match status" value="1"/>
</dbReference>
<gene>
    <name evidence="4" type="ORF">HMPREF0063_12702</name>
</gene>
<accession>E2SF93</accession>
<dbReference type="STRING" id="585531.HMPREF0063_12702"/>
<dbReference type="RefSeq" id="WP_007079541.1">
    <property type="nucleotide sequence ID" value="NZ_CM001024.1"/>
</dbReference>
<feature type="domain" description="GGDEF" evidence="3">
    <location>
        <begin position="108"/>
        <end position="238"/>
    </location>
</feature>
<evidence type="ECO:0000259" key="2">
    <source>
        <dbReference type="PROSITE" id="PS50125"/>
    </source>
</evidence>
<dbReference type="InterPro" id="IPR029787">
    <property type="entry name" value="Nucleotide_cyclase"/>
</dbReference>
<feature type="domain" description="Guanylate cyclase" evidence="2">
    <location>
        <begin position="111"/>
        <end position="225"/>
    </location>
</feature>
<comment type="caution">
    <text evidence="4">The sequence shown here is derived from an EMBL/GenBank/DDBJ whole genome shotgun (WGS) entry which is preliminary data.</text>
</comment>
<sequence length="272" mass="29945">MSVLEIVLVALLGGVSVYAVVLRSQLTRSRVLVKRLEAERAARDPRRRRRSAPLVVRRAEKAVKAVTESADILRTRGVSGLVASSIEDLTEWVREDRAAVERFAAPDGTVTVFFSDIEGSTALNERLGDRAFVKVLARHDELVRTSLANHDGHVVKTQGDGFMVVFRQSADGVRAALEIQERLGRERGRLRSHDIAVRIGLHRGAVVARDGDYFGRNVALAARVAAEAAGGEVLVSDELRESLLDATEFVFDEVREVELKGFTGLQRLWLVG</sequence>
<dbReference type="HOGENOM" id="CLU_092395_0_0_11"/>
<comment type="similarity">
    <text evidence="1">Belongs to the adenylyl cyclase class-3 family.</text>
</comment>
<dbReference type="GO" id="GO:0035556">
    <property type="term" value="P:intracellular signal transduction"/>
    <property type="evidence" value="ECO:0007669"/>
    <property type="project" value="InterPro"/>
</dbReference>
<organism evidence="4 5">
    <name type="scientific">Aeromicrobium marinum DSM 15272</name>
    <dbReference type="NCBI Taxonomy" id="585531"/>
    <lineage>
        <taxon>Bacteria</taxon>
        <taxon>Bacillati</taxon>
        <taxon>Actinomycetota</taxon>
        <taxon>Actinomycetes</taxon>
        <taxon>Propionibacteriales</taxon>
        <taxon>Nocardioidaceae</taxon>
        <taxon>Aeromicrobium</taxon>
    </lineage>
</organism>
<dbReference type="EMBL" id="ACLF03000011">
    <property type="protein sequence ID" value="EFQ82178.1"/>
    <property type="molecule type" value="Genomic_DNA"/>
</dbReference>
<dbReference type="SUPFAM" id="SSF55073">
    <property type="entry name" value="Nucleotide cyclase"/>
    <property type="match status" value="1"/>
</dbReference>
<evidence type="ECO:0000313" key="4">
    <source>
        <dbReference type="EMBL" id="EFQ82178.1"/>
    </source>
</evidence>
<dbReference type="InterPro" id="IPR000160">
    <property type="entry name" value="GGDEF_dom"/>
</dbReference>
<dbReference type="PROSITE" id="PS50125">
    <property type="entry name" value="GUANYLATE_CYCLASE_2"/>
    <property type="match status" value="1"/>
</dbReference>
<proteinExistence type="inferred from homology"/>
<dbReference type="AlphaFoldDB" id="E2SF93"/>
<dbReference type="SMART" id="SM00044">
    <property type="entry name" value="CYCc"/>
    <property type="match status" value="1"/>
</dbReference>
<dbReference type="InterPro" id="IPR050697">
    <property type="entry name" value="Adenylyl/Guanylyl_Cyclase_3/4"/>
</dbReference>
<name>E2SF93_9ACTN</name>
<dbReference type="InterPro" id="IPR001054">
    <property type="entry name" value="A/G_cyclase"/>
</dbReference>
<evidence type="ECO:0000313" key="5">
    <source>
        <dbReference type="Proteomes" id="UP000003111"/>
    </source>
</evidence>
<dbReference type="PROSITE" id="PS50887">
    <property type="entry name" value="GGDEF"/>
    <property type="match status" value="1"/>
</dbReference>
<dbReference type="GO" id="GO:0004016">
    <property type="term" value="F:adenylate cyclase activity"/>
    <property type="evidence" value="ECO:0007669"/>
    <property type="project" value="UniProtKB-ARBA"/>
</dbReference>
<dbReference type="Pfam" id="PF00211">
    <property type="entry name" value="Guanylate_cyc"/>
    <property type="match status" value="1"/>
</dbReference>
<dbReference type="PANTHER" id="PTHR43081">
    <property type="entry name" value="ADENYLATE CYCLASE, TERMINAL-DIFFERENTIATION SPECIFIC-RELATED"/>
    <property type="match status" value="1"/>
</dbReference>
<evidence type="ECO:0000256" key="1">
    <source>
        <dbReference type="ARBA" id="ARBA00005381"/>
    </source>
</evidence>